<reference evidence="9" key="1">
    <citation type="journal article" date="2019" name="Int. J. Syst. Evol. Microbiol.">
        <title>The Global Catalogue of Microorganisms (GCM) 10K type strain sequencing project: providing services to taxonomists for standard genome sequencing and annotation.</title>
        <authorList>
            <consortium name="The Broad Institute Genomics Platform"/>
            <consortium name="The Broad Institute Genome Sequencing Center for Infectious Disease"/>
            <person name="Wu L."/>
            <person name="Ma J."/>
        </authorList>
    </citation>
    <scope>NUCLEOTIDE SEQUENCE [LARGE SCALE GENOMIC DNA]</scope>
    <source>
        <strain evidence="9">KCTC 12907</strain>
    </source>
</reference>
<keyword evidence="3" id="KW-0010">Activator</keyword>
<sequence length="248" mass="28886">MIFCVCEDEQRQLEYLIDLLKKVADGGDHEFISFDTPQKLMNYAQNNHIDVLVMDINLGTDNGIDWVNKIHDFQWLMPVIFVTGDDKRRWNVYDANHVYALRKPVNEDELVKAVGKAINAAAWRDREMKSKCMVVKNRAVQTVVGFHEILYMESEKRKLHIYFKNELIVAGEPLVTYASVKDTMRQLDGRFNQCHKSFIVNMDFIRNLDRQRYVYVLKNGKEIPISQSMARKSIDAFLEYIGGKGRGE</sequence>
<keyword evidence="5" id="KW-0597">Phosphoprotein</keyword>
<dbReference type="InterPro" id="IPR011006">
    <property type="entry name" value="CheY-like_superfamily"/>
</dbReference>
<dbReference type="Proteomes" id="UP001596378">
    <property type="component" value="Unassembled WGS sequence"/>
</dbReference>
<dbReference type="PANTHER" id="PTHR37299:SF3">
    <property type="entry name" value="STAGE 0 SPORULATION PROTEIN A HOMOLOG"/>
    <property type="match status" value="1"/>
</dbReference>
<dbReference type="Pfam" id="PF04397">
    <property type="entry name" value="LytTR"/>
    <property type="match status" value="1"/>
</dbReference>
<dbReference type="Pfam" id="PF00072">
    <property type="entry name" value="Response_reg"/>
    <property type="match status" value="1"/>
</dbReference>
<keyword evidence="1" id="KW-0963">Cytoplasm</keyword>
<dbReference type="InterPro" id="IPR007492">
    <property type="entry name" value="LytTR_DNA-bd_dom"/>
</dbReference>
<gene>
    <name evidence="8" type="ORF">ACFQMJ_07025</name>
</gene>
<keyword evidence="2" id="KW-0902">Two-component regulatory system</keyword>
<dbReference type="PROSITE" id="PS50930">
    <property type="entry name" value="HTH_LYTTR"/>
    <property type="match status" value="1"/>
</dbReference>
<name>A0ABW2F4Y6_9BACL</name>
<keyword evidence="9" id="KW-1185">Reference proteome</keyword>
<evidence type="ECO:0000256" key="4">
    <source>
        <dbReference type="ARBA" id="ARBA00037164"/>
    </source>
</evidence>
<dbReference type="SUPFAM" id="SSF52172">
    <property type="entry name" value="CheY-like"/>
    <property type="match status" value="1"/>
</dbReference>
<evidence type="ECO:0000313" key="8">
    <source>
        <dbReference type="EMBL" id="MFC7148282.1"/>
    </source>
</evidence>
<dbReference type="CDD" id="cd00156">
    <property type="entry name" value="REC"/>
    <property type="match status" value="1"/>
</dbReference>
<feature type="domain" description="Response regulatory" evidence="6">
    <location>
        <begin position="2"/>
        <end position="118"/>
    </location>
</feature>
<protein>
    <submittedName>
        <fullName evidence="8">LytR/AlgR family response regulator transcription factor</fullName>
    </submittedName>
</protein>
<comment type="function">
    <text evidence="4">Required for high-level post-exponential phase expression of a series of secreted proteins.</text>
</comment>
<dbReference type="SMART" id="SM00448">
    <property type="entry name" value="REC"/>
    <property type="match status" value="1"/>
</dbReference>
<dbReference type="Gene3D" id="3.40.50.2300">
    <property type="match status" value="1"/>
</dbReference>
<dbReference type="PROSITE" id="PS50110">
    <property type="entry name" value="RESPONSE_REGULATORY"/>
    <property type="match status" value="1"/>
</dbReference>
<evidence type="ECO:0000256" key="2">
    <source>
        <dbReference type="ARBA" id="ARBA00023012"/>
    </source>
</evidence>
<dbReference type="PANTHER" id="PTHR37299">
    <property type="entry name" value="TRANSCRIPTIONAL REGULATOR-RELATED"/>
    <property type="match status" value="1"/>
</dbReference>
<feature type="domain" description="HTH LytTR-type" evidence="7">
    <location>
        <begin position="190"/>
        <end position="226"/>
    </location>
</feature>
<dbReference type="InterPro" id="IPR046947">
    <property type="entry name" value="LytR-like"/>
</dbReference>
<evidence type="ECO:0000256" key="5">
    <source>
        <dbReference type="PROSITE-ProRule" id="PRU00169"/>
    </source>
</evidence>
<evidence type="ECO:0000259" key="7">
    <source>
        <dbReference type="PROSITE" id="PS50930"/>
    </source>
</evidence>
<evidence type="ECO:0000256" key="3">
    <source>
        <dbReference type="ARBA" id="ARBA00023159"/>
    </source>
</evidence>
<proteinExistence type="predicted"/>
<evidence type="ECO:0000259" key="6">
    <source>
        <dbReference type="PROSITE" id="PS50110"/>
    </source>
</evidence>
<evidence type="ECO:0000256" key="1">
    <source>
        <dbReference type="ARBA" id="ARBA00022490"/>
    </source>
</evidence>
<organism evidence="8 9">
    <name type="scientific">Cohnella cellulosilytica</name>
    <dbReference type="NCBI Taxonomy" id="986710"/>
    <lineage>
        <taxon>Bacteria</taxon>
        <taxon>Bacillati</taxon>
        <taxon>Bacillota</taxon>
        <taxon>Bacilli</taxon>
        <taxon>Bacillales</taxon>
        <taxon>Paenibacillaceae</taxon>
        <taxon>Cohnella</taxon>
    </lineage>
</organism>
<dbReference type="InterPro" id="IPR001789">
    <property type="entry name" value="Sig_transdc_resp-reg_receiver"/>
</dbReference>
<dbReference type="EMBL" id="JBHTAI010000004">
    <property type="protein sequence ID" value="MFC7148282.1"/>
    <property type="molecule type" value="Genomic_DNA"/>
</dbReference>
<evidence type="ECO:0000313" key="9">
    <source>
        <dbReference type="Proteomes" id="UP001596378"/>
    </source>
</evidence>
<comment type="caution">
    <text evidence="8">The sequence shown here is derived from an EMBL/GenBank/DDBJ whole genome shotgun (WGS) entry which is preliminary data.</text>
</comment>
<feature type="modified residue" description="4-aspartylphosphate" evidence="5">
    <location>
        <position position="55"/>
    </location>
</feature>
<dbReference type="Gene3D" id="2.40.50.1020">
    <property type="entry name" value="LytTr DNA-binding domain"/>
    <property type="match status" value="1"/>
</dbReference>
<dbReference type="SMART" id="SM00850">
    <property type="entry name" value="LytTR"/>
    <property type="match status" value="1"/>
</dbReference>
<accession>A0ABW2F4Y6</accession>
<dbReference type="RefSeq" id="WP_378045473.1">
    <property type="nucleotide sequence ID" value="NZ_JBHMDN010000007.1"/>
</dbReference>